<gene>
    <name evidence="5" type="ORF">MNBD_ALPHA01-1253</name>
</gene>
<dbReference type="Gene3D" id="2.10.109.10">
    <property type="entry name" value="Umud Fragment, subunit A"/>
    <property type="match status" value="1"/>
</dbReference>
<dbReference type="EC" id="3.4.21.89" evidence="5"/>
<dbReference type="GO" id="GO:0009003">
    <property type="term" value="F:signal peptidase activity"/>
    <property type="evidence" value="ECO:0007669"/>
    <property type="project" value="UniProtKB-EC"/>
</dbReference>
<dbReference type="AlphaFoldDB" id="A0A3B0REP6"/>
<dbReference type="InterPro" id="IPR019533">
    <property type="entry name" value="Peptidase_S26"/>
</dbReference>
<comment type="similarity">
    <text evidence="1">Belongs to the peptidase S26 family.</text>
</comment>
<evidence type="ECO:0000313" key="5">
    <source>
        <dbReference type="EMBL" id="VAV90421.1"/>
    </source>
</evidence>
<dbReference type="PROSITE" id="PS00501">
    <property type="entry name" value="SPASE_I_1"/>
    <property type="match status" value="1"/>
</dbReference>
<dbReference type="NCBIfam" id="TIGR02227">
    <property type="entry name" value="sigpep_I_bact"/>
    <property type="match status" value="1"/>
</dbReference>
<evidence type="ECO:0000256" key="3">
    <source>
        <dbReference type="ARBA" id="ARBA00022801"/>
    </source>
</evidence>
<evidence type="ECO:0000256" key="1">
    <source>
        <dbReference type="ARBA" id="ARBA00009370"/>
    </source>
</evidence>
<dbReference type="PRINTS" id="PR00727">
    <property type="entry name" value="LEADERPTASE"/>
</dbReference>
<dbReference type="PANTHER" id="PTHR43390:SF1">
    <property type="entry name" value="CHLOROPLAST PROCESSING PEPTIDASE"/>
    <property type="match status" value="1"/>
</dbReference>
<dbReference type="InterPro" id="IPR036286">
    <property type="entry name" value="LexA/Signal_pep-like_sf"/>
</dbReference>
<keyword evidence="3 5" id="KW-0378">Hydrolase</keyword>
<organism evidence="5">
    <name type="scientific">hydrothermal vent metagenome</name>
    <dbReference type="NCBI Taxonomy" id="652676"/>
    <lineage>
        <taxon>unclassified sequences</taxon>
        <taxon>metagenomes</taxon>
        <taxon>ecological metagenomes</taxon>
    </lineage>
</organism>
<keyword evidence="2" id="KW-0645">Protease</keyword>
<sequence>MSDDKLEISYAGKIWNFIREPVIVIMVFLGVHSFAYAQYEIWPSESMVPTLEIGDRIIVNKYAYGYSRHSLPFGMGGFDGRIMGKLPERGDVVVFADPKDTGRTMIKRIIGLPGDEIQLIRGRLFLNGHILPRHYEKSYSYREPAGHMVSVREFSEENPEGRRYHIAERTDFGRLDNTVGYRVPPGHVFAMGDNRDNSGDSRILNATGYIPVENLIGRAEVVVISLYDCDDGKDIECKFGMAFSRFFKKVI</sequence>
<dbReference type="Pfam" id="PF10502">
    <property type="entry name" value="Peptidase_S26"/>
    <property type="match status" value="1"/>
</dbReference>
<dbReference type="InterPro" id="IPR019757">
    <property type="entry name" value="Pept_S26A_signal_pept_1_Lys-AS"/>
</dbReference>
<dbReference type="GO" id="GO:0006465">
    <property type="term" value="P:signal peptide processing"/>
    <property type="evidence" value="ECO:0007669"/>
    <property type="project" value="InterPro"/>
</dbReference>
<dbReference type="GO" id="GO:0004252">
    <property type="term" value="F:serine-type endopeptidase activity"/>
    <property type="evidence" value="ECO:0007669"/>
    <property type="project" value="InterPro"/>
</dbReference>
<evidence type="ECO:0000256" key="2">
    <source>
        <dbReference type="ARBA" id="ARBA00022670"/>
    </source>
</evidence>
<accession>A0A3B0REP6</accession>
<protein>
    <submittedName>
        <fullName evidence="5">Signal peptidase I</fullName>
        <ecNumber evidence="5">3.4.21.89</ecNumber>
    </submittedName>
</protein>
<dbReference type="PROSITE" id="PS00760">
    <property type="entry name" value="SPASE_I_2"/>
    <property type="match status" value="1"/>
</dbReference>
<proteinExistence type="inferred from homology"/>
<dbReference type="EMBL" id="UOEJ01000010">
    <property type="protein sequence ID" value="VAV90421.1"/>
    <property type="molecule type" value="Genomic_DNA"/>
</dbReference>
<dbReference type="PANTHER" id="PTHR43390">
    <property type="entry name" value="SIGNAL PEPTIDASE I"/>
    <property type="match status" value="1"/>
</dbReference>
<evidence type="ECO:0000259" key="4">
    <source>
        <dbReference type="Pfam" id="PF10502"/>
    </source>
</evidence>
<name>A0A3B0REP6_9ZZZZ</name>
<dbReference type="GO" id="GO:0016020">
    <property type="term" value="C:membrane"/>
    <property type="evidence" value="ECO:0007669"/>
    <property type="project" value="InterPro"/>
</dbReference>
<feature type="domain" description="Peptidase S26" evidence="4">
    <location>
        <begin position="15"/>
        <end position="223"/>
    </location>
</feature>
<dbReference type="SUPFAM" id="SSF51306">
    <property type="entry name" value="LexA/Signal peptidase"/>
    <property type="match status" value="1"/>
</dbReference>
<dbReference type="CDD" id="cd06530">
    <property type="entry name" value="S26_SPase_I"/>
    <property type="match status" value="1"/>
</dbReference>
<dbReference type="InterPro" id="IPR000223">
    <property type="entry name" value="Pept_S26A_signal_pept_1"/>
</dbReference>
<reference evidence="5" key="1">
    <citation type="submission" date="2018-06" db="EMBL/GenBank/DDBJ databases">
        <authorList>
            <person name="Zhirakovskaya E."/>
        </authorList>
    </citation>
    <scope>NUCLEOTIDE SEQUENCE</scope>
</reference>
<dbReference type="InterPro" id="IPR019756">
    <property type="entry name" value="Pept_S26A_signal_pept_1_Ser-AS"/>
</dbReference>